<evidence type="ECO:0000259" key="4">
    <source>
        <dbReference type="Pfam" id="PF14372"/>
    </source>
</evidence>
<accession>A0A9R0IL73</accession>
<reference evidence="6 7" key="2">
    <citation type="submission" date="2025-05" db="UniProtKB">
        <authorList>
            <consortium name="RefSeq"/>
        </authorList>
    </citation>
    <scope>IDENTIFICATION</scope>
    <source>
        <tissue evidence="6 7">Leaf</tissue>
    </source>
</reference>
<dbReference type="Pfam" id="PF05699">
    <property type="entry name" value="Dimer_Tnp_hAT"/>
    <property type="match status" value="1"/>
</dbReference>
<dbReference type="GO" id="GO:0003677">
    <property type="term" value="F:DNA binding"/>
    <property type="evidence" value="ECO:0007669"/>
    <property type="project" value="UniProtKB-KW"/>
</dbReference>
<feature type="domain" description="HAT C-terminal dimerisation" evidence="3">
    <location>
        <begin position="551"/>
        <end position="632"/>
    </location>
</feature>
<dbReference type="GeneID" id="110790759"/>
<dbReference type="PANTHER" id="PTHR46481">
    <property type="entry name" value="ZINC FINGER BED DOMAIN-CONTAINING PROTEIN 4"/>
    <property type="match status" value="1"/>
</dbReference>
<dbReference type="InterPro" id="IPR008906">
    <property type="entry name" value="HATC_C_dom"/>
</dbReference>
<feature type="region of interest" description="Disordered" evidence="2">
    <location>
        <begin position="1"/>
        <end position="35"/>
    </location>
</feature>
<gene>
    <name evidence="6 7" type="primary">LOC110790759</name>
</gene>
<protein>
    <submittedName>
        <fullName evidence="6 7">Zinc finger BED domain-containing protein RICESLEEPER 2</fullName>
    </submittedName>
</protein>
<dbReference type="InterPro" id="IPR052035">
    <property type="entry name" value="ZnF_BED_domain_contain"/>
</dbReference>
<organism evidence="5 6">
    <name type="scientific">Spinacia oleracea</name>
    <name type="common">Spinach</name>
    <dbReference type="NCBI Taxonomy" id="3562"/>
    <lineage>
        <taxon>Eukaryota</taxon>
        <taxon>Viridiplantae</taxon>
        <taxon>Streptophyta</taxon>
        <taxon>Embryophyta</taxon>
        <taxon>Tracheophyta</taxon>
        <taxon>Spermatophyta</taxon>
        <taxon>Magnoliopsida</taxon>
        <taxon>eudicotyledons</taxon>
        <taxon>Gunneridae</taxon>
        <taxon>Pentapetalae</taxon>
        <taxon>Caryophyllales</taxon>
        <taxon>Chenopodiaceae</taxon>
        <taxon>Chenopodioideae</taxon>
        <taxon>Anserineae</taxon>
        <taxon>Spinacia</taxon>
    </lineage>
</organism>
<evidence type="ECO:0000256" key="2">
    <source>
        <dbReference type="SAM" id="MobiDB-lite"/>
    </source>
</evidence>
<proteinExistence type="predicted"/>
<dbReference type="InterPro" id="IPR012337">
    <property type="entry name" value="RNaseH-like_sf"/>
</dbReference>
<dbReference type="KEGG" id="soe:110790759"/>
<evidence type="ECO:0000313" key="6">
    <source>
        <dbReference type="RefSeq" id="XP_021851221.2"/>
    </source>
</evidence>
<evidence type="ECO:0000313" key="7">
    <source>
        <dbReference type="RefSeq" id="XP_056693000.1"/>
    </source>
</evidence>
<dbReference type="Pfam" id="PF14372">
    <property type="entry name" value="hAT-like_RNase-H"/>
    <property type="match status" value="1"/>
</dbReference>
<evidence type="ECO:0000313" key="5">
    <source>
        <dbReference type="Proteomes" id="UP000813463"/>
    </source>
</evidence>
<reference evidence="5" key="1">
    <citation type="journal article" date="2021" name="Nat. Commun.">
        <title>Genomic analyses provide insights into spinach domestication and the genetic basis of agronomic traits.</title>
        <authorList>
            <person name="Cai X."/>
            <person name="Sun X."/>
            <person name="Xu C."/>
            <person name="Sun H."/>
            <person name="Wang X."/>
            <person name="Ge C."/>
            <person name="Zhang Z."/>
            <person name="Wang Q."/>
            <person name="Fei Z."/>
            <person name="Jiao C."/>
            <person name="Wang Q."/>
        </authorList>
    </citation>
    <scope>NUCLEOTIDE SEQUENCE [LARGE SCALE GENOMIC DNA]</scope>
    <source>
        <strain evidence="5">cv. Varoflay</strain>
    </source>
</reference>
<evidence type="ECO:0000259" key="3">
    <source>
        <dbReference type="Pfam" id="PF05699"/>
    </source>
</evidence>
<dbReference type="Proteomes" id="UP000813463">
    <property type="component" value="Chromosome 2"/>
</dbReference>
<evidence type="ECO:0000256" key="1">
    <source>
        <dbReference type="ARBA" id="ARBA00023125"/>
    </source>
</evidence>
<keyword evidence="1" id="KW-0238">DNA-binding</keyword>
<feature type="compositionally biased region" description="Basic and acidic residues" evidence="2">
    <location>
        <begin position="25"/>
        <end position="35"/>
    </location>
</feature>
<keyword evidence="5" id="KW-1185">Reference proteome</keyword>
<dbReference type="RefSeq" id="XP_056693000.1">
    <property type="nucleotide sequence ID" value="XM_056837022.1"/>
</dbReference>
<sequence>MADMPRQDDLTNEEEVLNSVLPSKRSADKASPDCVKKQKALDKEAHCNAVHEQGDAFSEKLCPPVVPEDEIQSQIGTHDPPPAESLLSCDYWDSELNCQNKDAEWLVTVQNFTFDPVILRRELARMVILHEYPLSVVDHIGFRDFLHKLNPLFGMVSQNTVENDIMKIFKFERCIAYTVLHESSSGRVAITTKVWTSSDGNRKFLAITGHVIDEDWKRQSFIMRFANVPLPCTNKSISKVILDCFSYFEIYKKLSTITVDSYTSDDGLIDCLVDNKLPGNELLYKEKLFRLPCFAHTLSMMVEDGFDMVRHIIEKIQDSIMFWTSSPERELTFEKAASKLGVSTTTKLVLDYGLNWSSTFLMLQDSFIFKDVFSLLGQQESQYDSLLTTEEWDLAQEVCNRLQFLYDEMKTLANCPAACMYLMHLCIMKLTLTDWLKCEVPGIKEMASKMIEKFDKYWFAARDMLGVAAIFHPKYRFFPLKYFFPIIYGDEGESEVERIRQIFYRIFNEYKNSLPIDEPSDEELRSRLSHTDYMFMIYMREQKKKEPEPCEVDLYLKAYFDQEAEDFDILSWWGGKKQYPALQKMAKDILAIPILSVDVENAFDIGDKILGANRCRLRPTMVEALMCTQSWIRRRKRLDSKVSSSAVNLHSFGTIFDDAYAEKGIIIKENTAGSGVEFECGVWSK</sequence>
<dbReference type="AlphaFoldDB" id="A0A9R0IL73"/>
<dbReference type="PANTHER" id="PTHR46481:SF11">
    <property type="entry name" value="ZINC FINGER BED DOMAIN-CONTAINING PROTEIN RICESLEEPER 2-LIKE"/>
    <property type="match status" value="1"/>
</dbReference>
<dbReference type="InterPro" id="IPR025525">
    <property type="entry name" value="hAT-like_transposase_RNase-H"/>
</dbReference>
<name>A0A9R0IL73_SPIOL</name>
<dbReference type="GO" id="GO:0046983">
    <property type="term" value="F:protein dimerization activity"/>
    <property type="evidence" value="ECO:0007669"/>
    <property type="project" value="InterPro"/>
</dbReference>
<feature type="domain" description="hAT-like transposase RNase-H fold" evidence="4">
    <location>
        <begin position="414"/>
        <end position="510"/>
    </location>
</feature>
<dbReference type="SUPFAM" id="SSF53098">
    <property type="entry name" value="Ribonuclease H-like"/>
    <property type="match status" value="1"/>
</dbReference>
<dbReference type="RefSeq" id="XP_021851221.2">
    <property type="nucleotide sequence ID" value="XM_021995529.2"/>
</dbReference>